<evidence type="ECO:0000256" key="6">
    <source>
        <dbReference type="ARBA" id="ARBA00017721"/>
    </source>
</evidence>
<comment type="caution">
    <text evidence="14">The sequence shown here is derived from an EMBL/GenBank/DDBJ whole genome shotgun (WGS) entry which is preliminary data.</text>
</comment>
<name>A0AAI9E8K4_9PEZI</name>
<dbReference type="PROSITE" id="PS50879">
    <property type="entry name" value="RNASE_H_1"/>
    <property type="match status" value="1"/>
</dbReference>
<dbReference type="GO" id="GO:0046872">
    <property type="term" value="F:metal ion binding"/>
    <property type="evidence" value="ECO:0007669"/>
    <property type="project" value="UniProtKB-KW"/>
</dbReference>
<comment type="cofactor">
    <cofactor evidence="2">
        <name>Mg(2+)</name>
        <dbReference type="ChEBI" id="CHEBI:18420"/>
    </cofactor>
</comment>
<keyword evidence="11" id="KW-0460">Magnesium</keyword>
<evidence type="ECO:0000256" key="9">
    <source>
        <dbReference type="ARBA" id="ARBA00022759"/>
    </source>
</evidence>
<dbReference type="InterPro" id="IPR050092">
    <property type="entry name" value="RNase_H"/>
</dbReference>
<proteinExistence type="inferred from homology"/>
<evidence type="ECO:0000259" key="13">
    <source>
        <dbReference type="PROSITE" id="PS50879"/>
    </source>
</evidence>
<dbReference type="GO" id="GO:0043137">
    <property type="term" value="P:DNA replication, removal of RNA primer"/>
    <property type="evidence" value="ECO:0007669"/>
    <property type="project" value="TreeGrafter"/>
</dbReference>
<evidence type="ECO:0000256" key="2">
    <source>
        <dbReference type="ARBA" id="ARBA00001946"/>
    </source>
</evidence>
<dbReference type="FunFam" id="3.40.970.10:FF:000002">
    <property type="entry name" value="Ribonuclease H"/>
    <property type="match status" value="1"/>
</dbReference>
<dbReference type="GO" id="GO:0003676">
    <property type="term" value="F:nucleic acid binding"/>
    <property type="evidence" value="ECO:0007669"/>
    <property type="project" value="InterPro"/>
</dbReference>
<dbReference type="PANTHER" id="PTHR10642">
    <property type="entry name" value="RIBONUCLEASE H1"/>
    <property type="match status" value="1"/>
</dbReference>
<evidence type="ECO:0000313" key="15">
    <source>
        <dbReference type="Proteomes" id="UP001296104"/>
    </source>
</evidence>
<dbReference type="InterPro" id="IPR037056">
    <property type="entry name" value="RNase_H1_N_sf"/>
</dbReference>
<dbReference type="SUPFAM" id="SSF55658">
    <property type="entry name" value="L9 N-domain-like"/>
    <property type="match status" value="2"/>
</dbReference>
<dbReference type="CDD" id="cd09280">
    <property type="entry name" value="RNase_HI_eukaryote_like"/>
    <property type="match status" value="1"/>
</dbReference>
<feature type="domain" description="RNase H type-1" evidence="13">
    <location>
        <begin position="241"/>
        <end position="414"/>
    </location>
</feature>
<keyword evidence="9" id="KW-0255">Endonuclease</keyword>
<evidence type="ECO:0000256" key="1">
    <source>
        <dbReference type="ARBA" id="ARBA00000077"/>
    </source>
</evidence>
<protein>
    <recommendedName>
        <fullName evidence="6">Ribonuclease H</fullName>
        <ecNumber evidence="5">3.1.26.4</ecNumber>
    </recommendedName>
</protein>
<organism evidence="14 15">
    <name type="scientific">Lecanosticta acicola</name>
    <dbReference type="NCBI Taxonomy" id="111012"/>
    <lineage>
        <taxon>Eukaryota</taxon>
        <taxon>Fungi</taxon>
        <taxon>Dikarya</taxon>
        <taxon>Ascomycota</taxon>
        <taxon>Pezizomycotina</taxon>
        <taxon>Dothideomycetes</taxon>
        <taxon>Dothideomycetidae</taxon>
        <taxon>Mycosphaerellales</taxon>
        <taxon>Mycosphaerellaceae</taxon>
        <taxon>Lecanosticta</taxon>
    </lineage>
</organism>
<evidence type="ECO:0000313" key="14">
    <source>
        <dbReference type="EMBL" id="CAK3878867.1"/>
    </source>
</evidence>
<dbReference type="EMBL" id="CAVMBE010000009">
    <property type="protein sequence ID" value="CAK3878867.1"/>
    <property type="molecule type" value="Genomic_DNA"/>
</dbReference>
<evidence type="ECO:0000256" key="4">
    <source>
        <dbReference type="ARBA" id="ARBA00005300"/>
    </source>
</evidence>
<comment type="similarity">
    <text evidence="4">Belongs to the RNase H family.</text>
</comment>
<dbReference type="FunFam" id="3.30.420.10:FF:000090">
    <property type="entry name" value="Ribonuclease H"/>
    <property type="match status" value="1"/>
</dbReference>
<dbReference type="Pfam" id="PF00075">
    <property type="entry name" value="RNase_H"/>
    <property type="match status" value="1"/>
</dbReference>
<dbReference type="SUPFAM" id="SSF53098">
    <property type="entry name" value="Ribonuclease H-like"/>
    <property type="match status" value="1"/>
</dbReference>
<dbReference type="Gene3D" id="3.30.420.10">
    <property type="entry name" value="Ribonuclease H-like superfamily/Ribonuclease H"/>
    <property type="match status" value="1"/>
</dbReference>
<gene>
    <name evidence="14" type="ORF">LECACI_7A002107</name>
</gene>
<dbReference type="AlphaFoldDB" id="A0AAI9E8K4"/>
<reference evidence="14" key="1">
    <citation type="submission" date="2023-11" db="EMBL/GenBank/DDBJ databases">
        <authorList>
            <person name="Alioto T."/>
            <person name="Alioto T."/>
            <person name="Gomez Garrido J."/>
        </authorList>
    </citation>
    <scope>NUCLEOTIDE SEQUENCE</scope>
</reference>
<dbReference type="InterPro" id="IPR009027">
    <property type="entry name" value="Ribosomal_bL9/RNase_H1_N"/>
</dbReference>
<dbReference type="EC" id="3.1.26.4" evidence="5"/>
<evidence type="ECO:0000256" key="5">
    <source>
        <dbReference type="ARBA" id="ARBA00012180"/>
    </source>
</evidence>
<dbReference type="InterPro" id="IPR002156">
    <property type="entry name" value="RNaseH_domain"/>
</dbReference>
<keyword evidence="8" id="KW-0479">Metal-binding</keyword>
<dbReference type="InterPro" id="IPR012337">
    <property type="entry name" value="RNaseH-like_sf"/>
</dbReference>
<evidence type="ECO:0000256" key="8">
    <source>
        <dbReference type="ARBA" id="ARBA00022723"/>
    </source>
</evidence>
<keyword evidence="7" id="KW-0540">Nuclease</keyword>
<dbReference type="InterPro" id="IPR036397">
    <property type="entry name" value="RNaseH_sf"/>
</dbReference>
<comment type="catalytic activity">
    <reaction evidence="1">
        <text>Endonucleolytic cleavage to 5'-phosphomonoester.</text>
        <dbReference type="EC" id="3.1.26.4"/>
    </reaction>
</comment>
<evidence type="ECO:0000256" key="7">
    <source>
        <dbReference type="ARBA" id="ARBA00022722"/>
    </source>
</evidence>
<evidence type="ECO:0000256" key="3">
    <source>
        <dbReference type="ARBA" id="ARBA00004065"/>
    </source>
</evidence>
<dbReference type="PANTHER" id="PTHR10642:SF26">
    <property type="entry name" value="RIBONUCLEASE H1"/>
    <property type="match status" value="1"/>
</dbReference>
<keyword evidence="10" id="KW-0378">Hydrolase</keyword>
<dbReference type="GO" id="GO:0004523">
    <property type="term" value="F:RNA-DNA hybrid ribonuclease activity"/>
    <property type="evidence" value="ECO:0007669"/>
    <property type="project" value="UniProtKB-EC"/>
</dbReference>
<sequence>MVLMEGTGGFTAVNPMSIQTPTQTAGAKRKRDTPKFYAVRVGKSPGVYYSWTECLDQVRGFPKAVFKSFTTLTEADNFVKNEGSDGKGDMKVTKWYGVQAGRNPGVYTTWQEVLDQITGWKGPKHRGFKTRTEAEQYVAEGRHMIGASSDVPIGSIEQGEPAQKKMMIKAKPKKGGVVKNETSPGPAMDQGEYEPGEAPLPDDVEDGFDTSIILDHTTNGARYKTREERERMTYQAVRPVPNAPIRIYTDGSSLGNGQVGSMAGVGVYFGSGDMRNISEPLQGSKQTNQRAELTAIIRALEISPKDRKIVIVSDSKYSIDCVTNWFHNWQRNGWVNSSRKPVENKDLIQKIIDMLEERFQLNQHRMDEGENAPIADKRAHWDRGPGGVRFEWVKGHDKDEGNNAADDLAVAGARTAQELSAEITFDD</sequence>
<dbReference type="Proteomes" id="UP001296104">
    <property type="component" value="Unassembled WGS sequence"/>
</dbReference>
<evidence type="ECO:0000256" key="10">
    <source>
        <dbReference type="ARBA" id="ARBA00022801"/>
    </source>
</evidence>
<dbReference type="InterPro" id="IPR011320">
    <property type="entry name" value="RNase_H1_N"/>
</dbReference>
<comment type="function">
    <text evidence="3">Endonuclease that specifically degrades the RNA of RNA-DNA hybrids.</text>
</comment>
<dbReference type="Pfam" id="PF01693">
    <property type="entry name" value="Cauli_VI"/>
    <property type="match status" value="2"/>
</dbReference>
<dbReference type="Gene3D" id="3.40.970.10">
    <property type="entry name" value="Ribonuclease H1, N-terminal domain"/>
    <property type="match status" value="2"/>
</dbReference>
<evidence type="ECO:0000256" key="12">
    <source>
        <dbReference type="SAM" id="MobiDB-lite"/>
    </source>
</evidence>
<evidence type="ECO:0000256" key="11">
    <source>
        <dbReference type="ARBA" id="ARBA00022842"/>
    </source>
</evidence>
<dbReference type="FunFam" id="3.40.970.10:FF:000001">
    <property type="entry name" value="Ribonuclease H1"/>
    <property type="match status" value="1"/>
</dbReference>
<accession>A0AAI9E8K4</accession>
<keyword evidence="15" id="KW-1185">Reference proteome</keyword>
<feature type="region of interest" description="Disordered" evidence="12">
    <location>
        <begin position="168"/>
        <end position="199"/>
    </location>
</feature>